<evidence type="ECO:0000313" key="3">
    <source>
        <dbReference type="Proteomes" id="UP000637423"/>
    </source>
</evidence>
<evidence type="ECO:0000313" key="2">
    <source>
        <dbReference type="EMBL" id="GGC66230.1"/>
    </source>
</evidence>
<organism evidence="2 3">
    <name type="scientific">Undibacterium terreum</name>
    <dbReference type="NCBI Taxonomy" id="1224302"/>
    <lineage>
        <taxon>Bacteria</taxon>
        <taxon>Pseudomonadati</taxon>
        <taxon>Pseudomonadota</taxon>
        <taxon>Betaproteobacteria</taxon>
        <taxon>Burkholderiales</taxon>
        <taxon>Oxalobacteraceae</taxon>
        <taxon>Undibacterium</taxon>
    </lineage>
</organism>
<feature type="chain" id="PRO_5038105859" description="Outer membrane efflux protein" evidence="1">
    <location>
        <begin position="30"/>
        <end position="417"/>
    </location>
</feature>
<reference evidence="2" key="1">
    <citation type="journal article" date="2014" name="Int. J. Syst. Evol. Microbiol.">
        <title>Complete genome sequence of Corynebacterium casei LMG S-19264T (=DSM 44701T), isolated from a smear-ripened cheese.</title>
        <authorList>
            <consortium name="US DOE Joint Genome Institute (JGI-PGF)"/>
            <person name="Walter F."/>
            <person name="Albersmeier A."/>
            <person name="Kalinowski J."/>
            <person name="Ruckert C."/>
        </authorList>
    </citation>
    <scope>NUCLEOTIDE SEQUENCE</scope>
    <source>
        <strain evidence="2">CGMCC 1.10998</strain>
    </source>
</reference>
<comment type="caution">
    <text evidence="2">The sequence shown here is derived from an EMBL/GenBank/DDBJ whole genome shotgun (WGS) entry which is preliminary data.</text>
</comment>
<evidence type="ECO:0008006" key="4">
    <source>
        <dbReference type="Google" id="ProtNLM"/>
    </source>
</evidence>
<gene>
    <name evidence="2" type="ORF">GCM10011396_11580</name>
</gene>
<feature type="signal peptide" evidence="1">
    <location>
        <begin position="1"/>
        <end position="29"/>
    </location>
</feature>
<reference evidence="2" key="2">
    <citation type="submission" date="2020-09" db="EMBL/GenBank/DDBJ databases">
        <authorList>
            <person name="Sun Q."/>
            <person name="Zhou Y."/>
        </authorList>
    </citation>
    <scope>NUCLEOTIDE SEQUENCE</scope>
    <source>
        <strain evidence="2">CGMCC 1.10998</strain>
    </source>
</reference>
<keyword evidence="1" id="KW-0732">Signal</keyword>
<sequence length="417" mass="47311">MLKRMSTRHLISYLVLGASIASTMLPAYAADARVANPASVEDVKQVFRLSGLDKVVLTYMRRNIEVENRSKPESALETDVYLSFATPDAIAEHLAPIYANYLSSDYAKKLIPALQTRIGKLSVRLTLIEAESGLDAAKLVFAKMPLEDRREINAFQASVTFKSLLNAEQNASKESRAMFREWSGEVVKSRARQVRKEIANLLESEMQKESESSFDTAAVSSNRLPRIGVRAFDQEASATFETLRRQARMRRQFARENSQLNLADVLKAENLVSREGLETGNLSILAAENVFSAHAKAYETLWAEYDKTILNIPMAPERRQELMANNDRESAVVFDIQVREAERMRTLLELEKQILAFCESHLGKIEYKDGKLIFQSDEDLTTYNTLIAQVRKEYEEIQNIGKEDLDRRKSDVTRLRG</sequence>
<keyword evidence="3" id="KW-1185">Reference proteome</keyword>
<protein>
    <recommendedName>
        <fullName evidence="4">Outer membrane efflux protein</fullName>
    </recommendedName>
</protein>
<dbReference type="EMBL" id="BMED01000001">
    <property type="protein sequence ID" value="GGC66230.1"/>
    <property type="molecule type" value="Genomic_DNA"/>
</dbReference>
<proteinExistence type="predicted"/>
<name>A0A916XEM6_9BURK</name>
<evidence type="ECO:0000256" key="1">
    <source>
        <dbReference type="SAM" id="SignalP"/>
    </source>
</evidence>
<dbReference type="RefSeq" id="WP_188564983.1">
    <property type="nucleotide sequence ID" value="NZ_BMED01000001.1"/>
</dbReference>
<dbReference type="Proteomes" id="UP000637423">
    <property type="component" value="Unassembled WGS sequence"/>
</dbReference>
<accession>A0A916XEM6</accession>
<dbReference type="AlphaFoldDB" id="A0A916XEM6"/>